<feature type="non-terminal residue" evidence="1">
    <location>
        <position position="58"/>
    </location>
</feature>
<dbReference type="AlphaFoldDB" id="A0AAV6S9X0"/>
<evidence type="ECO:0000313" key="2">
    <source>
        <dbReference type="Proteomes" id="UP000693946"/>
    </source>
</evidence>
<keyword evidence="2" id="KW-1185">Reference proteome</keyword>
<reference evidence="1 2" key="1">
    <citation type="journal article" date="2021" name="Sci. Rep.">
        <title>Chromosome anchoring in Senegalese sole (Solea senegalensis) reveals sex-associated markers and genome rearrangements in flatfish.</title>
        <authorList>
            <person name="Guerrero-Cozar I."/>
            <person name="Gomez-Garrido J."/>
            <person name="Berbel C."/>
            <person name="Martinez-Blanch J.F."/>
            <person name="Alioto T."/>
            <person name="Claros M.G."/>
            <person name="Gagnaire P.A."/>
            <person name="Manchado M."/>
        </authorList>
    </citation>
    <scope>NUCLEOTIDE SEQUENCE [LARGE SCALE GENOMIC DNA]</scope>
    <source>
        <strain evidence="1">Sse05_10M</strain>
    </source>
</reference>
<name>A0AAV6S9X0_SOLSE</name>
<gene>
    <name evidence="1" type="ORF">JOB18_018813</name>
</gene>
<organism evidence="1 2">
    <name type="scientific">Solea senegalensis</name>
    <name type="common">Senegalese sole</name>
    <dbReference type="NCBI Taxonomy" id="28829"/>
    <lineage>
        <taxon>Eukaryota</taxon>
        <taxon>Metazoa</taxon>
        <taxon>Chordata</taxon>
        <taxon>Craniata</taxon>
        <taxon>Vertebrata</taxon>
        <taxon>Euteleostomi</taxon>
        <taxon>Actinopterygii</taxon>
        <taxon>Neopterygii</taxon>
        <taxon>Teleostei</taxon>
        <taxon>Neoteleostei</taxon>
        <taxon>Acanthomorphata</taxon>
        <taxon>Carangaria</taxon>
        <taxon>Pleuronectiformes</taxon>
        <taxon>Pleuronectoidei</taxon>
        <taxon>Soleidae</taxon>
        <taxon>Solea</taxon>
    </lineage>
</organism>
<dbReference type="EMBL" id="JAGKHQ010000006">
    <property type="protein sequence ID" value="KAG7513863.1"/>
    <property type="molecule type" value="Genomic_DNA"/>
</dbReference>
<comment type="caution">
    <text evidence="1">The sequence shown here is derived from an EMBL/GenBank/DDBJ whole genome shotgun (WGS) entry which is preliminary data.</text>
</comment>
<evidence type="ECO:0000313" key="1">
    <source>
        <dbReference type="EMBL" id="KAG7513863.1"/>
    </source>
</evidence>
<accession>A0AAV6S9X0</accession>
<feature type="non-terminal residue" evidence="1">
    <location>
        <position position="1"/>
    </location>
</feature>
<protein>
    <submittedName>
        <fullName evidence="1">Uncharacterized protein</fullName>
    </submittedName>
</protein>
<dbReference type="Proteomes" id="UP000693946">
    <property type="component" value="Linkage Group LG14"/>
</dbReference>
<sequence length="58" mass="6533">LFWTPVRPHKQDPKLLSRGLSKNCSSSITVIWMMARAPAVVKDCDNKTAQKQMCVQMG</sequence>
<proteinExistence type="predicted"/>